<name>A0A1B7Z496_9FLAO</name>
<protein>
    <recommendedName>
        <fullName evidence="2">Putative beta-lactamase-inhibitor-like PepSY-like domain-containing protein</fullName>
    </recommendedName>
</protein>
<dbReference type="Proteomes" id="UP000092164">
    <property type="component" value="Unassembled WGS sequence"/>
</dbReference>
<keyword evidence="4" id="KW-1185">Reference proteome</keyword>
<dbReference type="InterPro" id="IPR021533">
    <property type="entry name" value="PepSY-like"/>
</dbReference>
<proteinExistence type="predicted"/>
<evidence type="ECO:0000313" key="4">
    <source>
        <dbReference type="Proteomes" id="UP000092164"/>
    </source>
</evidence>
<organism evidence="3 4">
    <name type="scientific">Maribacter hydrothermalis</name>
    <dbReference type="NCBI Taxonomy" id="1836467"/>
    <lineage>
        <taxon>Bacteria</taxon>
        <taxon>Pseudomonadati</taxon>
        <taxon>Bacteroidota</taxon>
        <taxon>Flavobacteriia</taxon>
        <taxon>Flavobacteriales</taxon>
        <taxon>Flavobacteriaceae</taxon>
        <taxon>Maribacter</taxon>
    </lineage>
</organism>
<feature type="chain" id="PRO_5008602260" description="Putative beta-lactamase-inhibitor-like PepSY-like domain-containing protein" evidence="1">
    <location>
        <begin position="22"/>
        <end position="148"/>
    </location>
</feature>
<evidence type="ECO:0000256" key="1">
    <source>
        <dbReference type="SAM" id="SignalP"/>
    </source>
</evidence>
<feature type="signal peptide" evidence="1">
    <location>
        <begin position="1"/>
        <end position="21"/>
    </location>
</feature>
<dbReference type="RefSeq" id="WP_068485658.1">
    <property type="nucleotide sequence ID" value="NZ_CP018760.1"/>
</dbReference>
<sequence length="148" mass="16952">MKNKKLATVALTVLGAFTVFAQDINPNDVPVNLKQNFKQNYPQASDIEWEMNGQAYKVEFDANRQEYEIWYATDGNITKTEQEMTEADLPQTIKTVIADNYLGYKVDSVEKTIENGDITYKVELEKGWNDEKEVVFDENGKVLSEIID</sequence>
<gene>
    <name evidence="3" type="ORF">A9200_07805</name>
</gene>
<evidence type="ECO:0000259" key="2">
    <source>
        <dbReference type="Pfam" id="PF11396"/>
    </source>
</evidence>
<dbReference type="STRING" id="1836467.BTR34_08055"/>
<dbReference type="AlphaFoldDB" id="A0A1B7Z496"/>
<evidence type="ECO:0000313" key="3">
    <source>
        <dbReference type="EMBL" id="OBR37541.1"/>
    </source>
</evidence>
<accession>A0A1B7Z496</accession>
<dbReference type="EMBL" id="LZFP01000034">
    <property type="protein sequence ID" value="OBR37541.1"/>
    <property type="molecule type" value="Genomic_DNA"/>
</dbReference>
<dbReference type="OrthoDB" id="1121502at2"/>
<keyword evidence="1" id="KW-0732">Signal</keyword>
<comment type="caution">
    <text evidence="3">The sequence shown here is derived from an EMBL/GenBank/DDBJ whole genome shotgun (WGS) entry which is preliminary data.</text>
</comment>
<reference evidence="4" key="1">
    <citation type="submission" date="2016-06" db="EMBL/GenBank/DDBJ databases">
        <authorList>
            <person name="Zhan P."/>
        </authorList>
    </citation>
    <scope>NUCLEOTIDE SEQUENCE [LARGE SCALE GENOMIC DNA]</scope>
    <source>
        <strain evidence="4">T28</strain>
    </source>
</reference>
<dbReference type="SUPFAM" id="SSF160574">
    <property type="entry name" value="BT0923-like"/>
    <property type="match status" value="1"/>
</dbReference>
<dbReference type="Gene3D" id="3.10.450.360">
    <property type="match status" value="1"/>
</dbReference>
<dbReference type="KEGG" id="mart:BTR34_08055"/>
<feature type="domain" description="Putative beta-lactamase-inhibitor-like PepSY-like" evidence="2">
    <location>
        <begin position="55"/>
        <end position="143"/>
    </location>
</feature>
<dbReference type="Pfam" id="PF11396">
    <property type="entry name" value="PepSY_like"/>
    <property type="match status" value="1"/>
</dbReference>